<comment type="caution">
    <text evidence="1">The sequence shown here is derived from an EMBL/GenBank/DDBJ whole genome shotgun (WGS) entry which is preliminary data.</text>
</comment>
<dbReference type="AlphaFoldDB" id="A0ABD2Q865"/>
<dbReference type="PANTHER" id="PTHR46302:SF3">
    <property type="entry name" value="DOUBLECORTIN DOMAIN-CONTAINING PROTEIN 1"/>
    <property type="match status" value="1"/>
</dbReference>
<evidence type="ECO:0000313" key="1">
    <source>
        <dbReference type="EMBL" id="KAL3315758.1"/>
    </source>
</evidence>
<accession>A0ABD2Q865</accession>
<dbReference type="InterPro" id="IPR043188">
    <property type="entry name" value="DCDC1"/>
</dbReference>
<dbReference type="EMBL" id="JBJKFK010000671">
    <property type="protein sequence ID" value="KAL3315758.1"/>
    <property type="molecule type" value="Genomic_DNA"/>
</dbReference>
<gene>
    <name evidence="1" type="primary">DCDC5_3</name>
    <name evidence="1" type="ORF">Ciccas_005613</name>
</gene>
<dbReference type="Proteomes" id="UP001626550">
    <property type="component" value="Unassembled WGS sequence"/>
</dbReference>
<dbReference type="PANTHER" id="PTHR46302">
    <property type="entry name" value="DOUBLECORTIN DOMAIN-CONTAINING PROTEIN 1"/>
    <property type="match status" value="1"/>
</dbReference>
<reference evidence="1 2" key="1">
    <citation type="submission" date="2024-11" db="EMBL/GenBank/DDBJ databases">
        <title>Adaptive evolution of stress response genes in parasites aligns with host niche diversity.</title>
        <authorList>
            <person name="Hahn C."/>
            <person name="Resl P."/>
        </authorList>
    </citation>
    <scope>NUCLEOTIDE SEQUENCE [LARGE SCALE GENOMIC DNA]</scope>
    <source>
        <strain evidence="1">EGGRZ-B1_66</strain>
        <tissue evidence="1">Body</tissue>
    </source>
</reference>
<protein>
    <submittedName>
        <fullName evidence="1">Doublecortin domain containing 5</fullName>
    </submittedName>
</protein>
<keyword evidence="2" id="KW-1185">Reference proteome</keyword>
<organism evidence="1 2">
    <name type="scientific">Cichlidogyrus casuarinus</name>
    <dbReference type="NCBI Taxonomy" id="1844966"/>
    <lineage>
        <taxon>Eukaryota</taxon>
        <taxon>Metazoa</taxon>
        <taxon>Spiralia</taxon>
        <taxon>Lophotrochozoa</taxon>
        <taxon>Platyhelminthes</taxon>
        <taxon>Monogenea</taxon>
        <taxon>Monopisthocotylea</taxon>
        <taxon>Dactylogyridea</taxon>
        <taxon>Ancyrocephalidae</taxon>
        <taxon>Cichlidogyrus</taxon>
    </lineage>
</organism>
<sequence length="649" mass="72468">LLGIGKRIYGSLGRLGDGAVDLSASEYKSSLSEWTAELNSVSGQFSAGNAAAEVFKTLGKKLCRCGSNKSYSVQLVAGRAHSLNVLVHLNGQARLNPPAHVTCSSLDNLMECCATEMHLEWKPSKLFMEDGSTITSREDLADWYDANRDLVARRESQWEKANKSQVTPNNRILAANSGNQQIVQLHKRILDEFEGGKQLEREGSPRIKISSDGAFFLIASNLDKPTKLHKFDLRIELQSLLDLKDLAPEDDTHTGLYTLGYEIFENTILTDLFDHNGTLNDEQTEIRIHASQKDIKVYFSQILKAINLLMYPVKKPSRAGETKIQLGYAIAEGEIRLDTLEPNCGTNVQVIQLYSRSSSSDVMGTVTSKLILKDIGPVSMPDEDESEDNFQLQSVSTNGDASNYQLTSQKLAYTWSPLIEVWLGSDDRDFVPFEVVYKEYRKHILAALVAKELDKQAVEEITGKPKTIPVVDTQNSRENTYTNKSERDKEPFKTPRPVLYRQPILKCVRAYANGESKPHANNVLVWGQTVAEIAENAKMRLGLNRRPKGLYSTLGNRIENMQELSRNQLVCVIQQGEEFMPPNAQKQVIEMRANWSRAYKMHGIEATELAIETRPNPFVGVDAFGPSRYATETNKAKSTIVVSGLPTTC</sequence>
<evidence type="ECO:0000313" key="2">
    <source>
        <dbReference type="Proteomes" id="UP001626550"/>
    </source>
</evidence>
<name>A0ABD2Q865_9PLAT</name>
<feature type="non-terminal residue" evidence="1">
    <location>
        <position position="1"/>
    </location>
</feature>
<proteinExistence type="predicted"/>